<evidence type="ECO:0000313" key="1">
    <source>
        <dbReference type="EMBL" id="KAK7498780.1"/>
    </source>
</evidence>
<organism evidence="1 2">
    <name type="scientific">Batillaria attramentaria</name>
    <dbReference type="NCBI Taxonomy" id="370345"/>
    <lineage>
        <taxon>Eukaryota</taxon>
        <taxon>Metazoa</taxon>
        <taxon>Spiralia</taxon>
        <taxon>Lophotrochozoa</taxon>
        <taxon>Mollusca</taxon>
        <taxon>Gastropoda</taxon>
        <taxon>Caenogastropoda</taxon>
        <taxon>Sorbeoconcha</taxon>
        <taxon>Cerithioidea</taxon>
        <taxon>Batillariidae</taxon>
        <taxon>Batillaria</taxon>
    </lineage>
</organism>
<keyword evidence="2" id="KW-1185">Reference proteome</keyword>
<name>A0ABD0LH92_9CAEN</name>
<accession>A0ABD0LH92</accession>
<sequence>MHSLGEPARKTAPVFDERKTHAESTCWLSFRQHMKTSPMDKQKDSLIAVWTLLLSMASRAFSPLALFHAWHCALVGSRGALQASKAKGQRSLFELCPDSANHQSRQTFPLQRTPETRQLQVKVVFFQDRSLFAVGDRAVLAKRFNCLKCVTGVRTMVGWVPIKQFEIQLLAC</sequence>
<dbReference type="EMBL" id="JACVVK020000048">
    <property type="protein sequence ID" value="KAK7498780.1"/>
    <property type="molecule type" value="Genomic_DNA"/>
</dbReference>
<evidence type="ECO:0000313" key="2">
    <source>
        <dbReference type="Proteomes" id="UP001519460"/>
    </source>
</evidence>
<dbReference type="AlphaFoldDB" id="A0ABD0LH92"/>
<protein>
    <submittedName>
        <fullName evidence="1">Uncharacterized protein</fullName>
    </submittedName>
</protein>
<gene>
    <name evidence="1" type="ORF">BaRGS_00009872</name>
</gene>
<reference evidence="1 2" key="1">
    <citation type="journal article" date="2023" name="Sci. Data">
        <title>Genome assembly of the Korean intertidal mud-creeper Batillaria attramentaria.</title>
        <authorList>
            <person name="Patra A.K."/>
            <person name="Ho P.T."/>
            <person name="Jun S."/>
            <person name="Lee S.J."/>
            <person name="Kim Y."/>
            <person name="Won Y.J."/>
        </authorList>
    </citation>
    <scope>NUCLEOTIDE SEQUENCE [LARGE SCALE GENOMIC DNA]</scope>
    <source>
        <strain evidence="1">Wonlab-2016</strain>
    </source>
</reference>
<proteinExistence type="predicted"/>
<dbReference type="Proteomes" id="UP001519460">
    <property type="component" value="Unassembled WGS sequence"/>
</dbReference>
<comment type="caution">
    <text evidence="1">The sequence shown here is derived from an EMBL/GenBank/DDBJ whole genome shotgun (WGS) entry which is preliminary data.</text>
</comment>